<dbReference type="SMART" id="SM00248">
    <property type="entry name" value="ANK"/>
    <property type="match status" value="2"/>
</dbReference>
<feature type="compositionally biased region" description="Basic and acidic residues" evidence="2">
    <location>
        <begin position="51"/>
        <end position="63"/>
    </location>
</feature>
<protein>
    <recommendedName>
        <fullName evidence="5">BZIP domain-containing protein</fullName>
    </recommendedName>
</protein>
<organism evidence="3 4">
    <name type="scientific">Daldinia eschscholtzii</name>
    <dbReference type="NCBI Taxonomy" id="292717"/>
    <lineage>
        <taxon>Eukaryota</taxon>
        <taxon>Fungi</taxon>
        <taxon>Dikarya</taxon>
        <taxon>Ascomycota</taxon>
        <taxon>Pezizomycotina</taxon>
        <taxon>Sordariomycetes</taxon>
        <taxon>Xylariomycetidae</taxon>
        <taxon>Xylariales</taxon>
        <taxon>Hypoxylaceae</taxon>
        <taxon>Daldinia</taxon>
    </lineage>
</organism>
<feature type="compositionally biased region" description="Polar residues" evidence="2">
    <location>
        <begin position="1"/>
        <end position="17"/>
    </location>
</feature>
<dbReference type="CDD" id="cd14688">
    <property type="entry name" value="bZIP_YAP"/>
    <property type="match status" value="1"/>
</dbReference>
<dbReference type="InterPro" id="IPR036770">
    <property type="entry name" value="Ankyrin_rpt-contain_sf"/>
</dbReference>
<accession>A0AAX6M8Y5</accession>
<dbReference type="InterPro" id="IPR052635">
    <property type="entry name" value="Sec_Metab_Biosynth_Reg"/>
</dbReference>
<evidence type="ECO:0000313" key="3">
    <source>
        <dbReference type="EMBL" id="KAK6948943.1"/>
    </source>
</evidence>
<feature type="region of interest" description="Disordered" evidence="2">
    <location>
        <begin position="262"/>
        <end position="293"/>
    </location>
</feature>
<keyword evidence="4" id="KW-1185">Reference proteome</keyword>
<dbReference type="InterPro" id="IPR002110">
    <property type="entry name" value="Ankyrin_rpt"/>
</dbReference>
<evidence type="ECO:0000313" key="4">
    <source>
        <dbReference type="Proteomes" id="UP001369815"/>
    </source>
</evidence>
<comment type="caution">
    <text evidence="3">The sequence shown here is derived from an EMBL/GenBank/DDBJ whole genome shotgun (WGS) entry which is preliminary data.</text>
</comment>
<dbReference type="SUPFAM" id="SSF48403">
    <property type="entry name" value="Ankyrin repeat"/>
    <property type="match status" value="1"/>
</dbReference>
<evidence type="ECO:0000256" key="1">
    <source>
        <dbReference type="PROSITE-ProRule" id="PRU00023"/>
    </source>
</evidence>
<dbReference type="Gene3D" id="1.25.40.20">
    <property type="entry name" value="Ankyrin repeat-containing domain"/>
    <property type="match status" value="1"/>
</dbReference>
<dbReference type="PROSITE" id="PS50088">
    <property type="entry name" value="ANK_REPEAT"/>
    <property type="match status" value="1"/>
</dbReference>
<dbReference type="PROSITE" id="PS50297">
    <property type="entry name" value="ANK_REP_REGION"/>
    <property type="match status" value="1"/>
</dbReference>
<dbReference type="PANTHER" id="PTHR39607:SF2">
    <property type="entry name" value="BZIP DOMAIN-CONTAINING PROTEIN"/>
    <property type="match status" value="1"/>
</dbReference>
<feature type="region of interest" description="Disordered" evidence="2">
    <location>
        <begin position="42"/>
        <end position="100"/>
    </location>
</feature>
<keyword evidence="1" id="KW-0040">ANK repeat</keyword>
<gene>
    <name evidence="3" type="ORF">Daesc_009015</name>
</gene>
<proteinExistence type="predicted"/>
<dbReference type="Gene3D" id="1.20.5.170">
    <property type="match status" value="1"/>
</dbReference>
<dbReference type="AlphaFoldDB" id="A0AAX6M8Y5"/>
<dbReference type="PANTHER" id="PTHR39607">
    <property type="entry name" value="XANTHOCILLIN BIOSYNTHESIS CLUSTER TRANSCRIPTION FACTOR XANC-RELATED"/>
    <property type="match status" value="1"/>
</dbReference>
<feature type="region of interest" description="Disordered" evidence="2">
    <location>
        <begin position="1"/>
        <end position="20"/>
    </location>
</feature>
<evidence type="ECO:0008006" key="5">
    <source>
        <dbReference type="Google" id="ProtNLM"/>
    </source>
</evidence>
<reference evidence="3 4" key="1">
    <citation type="journal article" date="2024" name="Front Chem Biol">
        <title>Unveiling the potential of Daldinia eschscholtzii MFLUCC 19-0629 through bioactivity and bioinformatics studies for enhanced sustainable agriculture production.</title>
        <authorList>
            <person name="Brooks S."/>
            <person name="Weaver J.A."/>
            <person name="Klomchit A."/>
            <person name="Alharthi S.A."/>
            <person name="Onlamun T."/>
            <person name="Nurani R."/>
            <person name="Vong T.K."/>
            <person name="Alberti F."/>
            <person name="Greco C."/>
        </authorList>
    </citation>
    <scope>NUCLEOTIDE SEQUENCE [LARGE SCALE GENOMIC DNA]</scope>
    <source>
        <strain evidence="3">MFLUCC 19-0629</strain>
    </source>
</reference>
<dbReference type="Proteomes" id="UP001369815">
    <property type="component" value="Unassembled WGS sequence"/>
</dbReference>
<dbReference type="Pfam" id="PF13637">
    <property type="entry name" value="Ank_4"/>
    <property type="match status" value="1"/>
</dbReference>
<name>A0AAX6M8Y5_9PEZI</name>
<feature type="compositionally biased region" description="Low complexity" evidence="2">
    <location>
        <begin position="65"/>
        <end position="78"/>
    </location>
</feature>
<evidence type="ECO:0000256" key="2">
    <source>
        <dbReference type="SAM" id="MobiDB-lite"/>
    </source>
</evidence>
<dbReference type="EMBL" id="JBANMG010000009">
    <property type="protein sequence ID" value="KAK6948943.1"/>
    <property type="molecule type" value="Genomic_DNA"/>
</dbReference>
<feature type="repeat" description="ANK" evidence="1">
    <location>
        <begin position="358"/>
        <end position="390"/>
    </location>
</feature>
<feature type="compositionally biased region" description="Polar residues" evidence="2">
    <location>
        <begin position="262"/>
        <end position="273"/>
    </location>
</feature>
<sequence>MSGTASPRSGRPLTTSYVDLMKPDEDWRNLPDAAERRKIQNRLAQRAYRRNMRDRTKEVERLKKQLQQLQQSISSDPSTTPPPEHELPSGGRSPSNLGDIHAHNADAAVASATTPNGTRRMSDYLQSWPHASGTEQLSGLGLTTDGENPLGFDTTSYFSQVHGSSDIVSDLPATGRRARAVTANISSAPIQHQHHLRSQSIPPIYSSTCASPMPWGQGAATDSNDGLRVSTSFNVYNNPEEISIYHTESAYPLDDGVAHSTNAYATSPESDLNSPAGWSPLDRKSGHAGRPSTSSLASAFLTSASSVVDSMGDMQHQGSSFPETTAPLLHFAVAGGHIDTLRLLLQRYDVNINSRDSAGYTALQRAVMAGRTDMAALLLERGAIVDGDDSWTAELTSRHSKLEAQ</sequence>